<accession>A0A6I4SXF3</accession>
<evidence type="ECO:0000313" key="2">
    <source>
        <dbReference type="EMBL" id="MXO59536.1"/>
    </source>
</evidence>
<dbReference type="AlphaFoldDB" id="A0A6I4SXF3"/>
<organism evidence="2 3">
    <name type="scientific">Croceibacterium salegens</name>
    <dbReference type="NCBI Taxonomy" id="1737568"/>
    <lineage>
        <taxon>Bacteria</taxon>
        <taxon>Pseudomonadati</taxon>
        <taxon>Pseudomonadota</taxon>
        <taxon>Alphaproteobacteria</taxon>
        <taxon>Sphingomonadales</taxon>
        <taxon>Erythrobacteraceae</taxon>
        <taxon>Croceibacterium</taxon>
    </lineage>
</organism>
<dbReference type="CDD" id="cd03443">
    <property type="entry name" value="PaaI_thioesterase"/>
    <property type="match status" value="1"/>
</dbReference>
<protein>
    <submittedName>
        <fullName evidence="2">PaaI family thioesterase</fullName>
    </submittedName>
</protein>
<feature type="domain" description="Thioesterase" evidence="1">
    <location>
        <begin position="59"/>
        <end position="133"/>
    </location>
</feature>
<dbReference type="InterPro" id="IPR006683">
    <property type="entry name" value="Thioestr_dom"/>
</dbReference>
<proteinExistence type="predicted"/>
<sequence>MSTRDGTLLPCPDQPGWQEWHVPGPFNRDILGRLLVRDAGDGTARTRIDPLPHMGNVAGYVHGGIISAFADVSLFAGPGILLGKDFAAATTIELSVQFVGAGSMDQPLEAIVSVLRETGRMIFIQGRIVQGDSPVAGFSGIVRKLSA</sequence>
<gene>
    <name evidence="2" type="ORF">GRI89_08275</name>
</gene>
<dbReference type="GO" id="GO:0016790">
    <property type="term" value="F:thiolester hydrolase activity"/>
    <property type="evidence" value="ECO:0007669"/>
    <property type="project" value="UniProtKB-ARBA"/>
</dbReference>
<dbReference type="SUPFAM" id="SSF54637">
    <property type="entry name" value="Thioesterase/thiol ester dehydrase-isomerase"/>
    <property type="match status" value="1"/>
</dbReference>
<dbReference type="Gene3D" id="3.10.129.10">
    <property type="entry name" value="Hotdog Thioesterase"/>
    <property type="match status" value="1"/>
</dbReference>
<evidence type="ECO:0000313" key="3">
    <source>
        <dbReference type="Proteomes" id="UP000433652"/>
    </source>
</evidence>
<evidence type="ECO:0000259" key="1">
    <source>
        <dbReference type="Pfam" id="PF03061"/>
    </source>
</evidence>
<dbReference type="OrthoDB" id="5741080at2"/>
<dbReference type="Pfam" id="PF03061">
    <property type="entry name" value="4HBT"/>
    <property type="match status" value="1"/>
</dbReference>
<dbReference type="Proteomes" id="UP000433652">
    <property type="component" value="Unassembled WGS sequence"/>
</dbReference>
<comment type="caution">
    <text evidence="2">The sequence shown here is derived from an EMBL/GenBank/DDBJ whole genome shotgun (WGS) entry which is preliminary data.</text>
</comment>
<name>A0A6I4SXF3_9SPHN</name>
<dbReference type="RefSeq" id="WP_159794053.1">
    <property type="nucleotide sequence ID" value="NZ_WTYM01000036.1"/>
</dbReference>
<dbReference type="InterPro" id="IPR029069">
    <property type="entry name" value="HotDog_dom_sf"/>
</dbReference>
<dbReference type="EMBL" id="WTYM01000036">
    <property type="protein sequence ID" value="MXO59536.1"/>
    <property type="molecule type" value="Genomic_DNA"/>
</dbReference>
<keyword evidence="3" id="KW-1185">Reference proteome</keyword>
<reference evidence="2 3" key="1">
    <citation type="submission" date="2019-12" db="EMBL/GenBank/DDBJ databases">
        <title>Genomic-based taxomic classification of the family Erythrobacteraceae.</title>
        <authorList>
            <person name="Xu L."/>
        </authorList>
    </citation>
    <scope>NUCLEOTIDE SEQUENCE [LARGE SCALE GENOMIC DNA]</scope>
    <source>
        <strain evidence="2 3">MCCC 1K01500</strain>
    </source>
</reference>